<feature type="transmembrane region" description="Helical" evidence="1">
    <location>
        <begin position="6"/>
        <end position="26"/>
    </location>
</feature>
<evidence type="ECO:0000313" key="2">
    <source>
        <dbReference type="EMBL" id="MBF6023970.1"/>
    </source>
</evidence>
<accession>A0ABS0BA10</accession>
<keyword evidence="3" id="KW-1185">Reference proteome</keyword>
<feature type="transmembrane region" description="Helical" evidence="1">
    <location>
        <begin position="38"/>
        <end position="57"/>
    </location>
</feature>
<dbReference type="EMBL" id="JADLZT010000004">
    <property type="protein sequence ID" value="MBF6023970.1"/>
    <property type="molecule type" value="Genomic_DNA"/>
</dbReference>
<name>A0ABS0BA10_9GAMM</name>
<proteinExistence type="predicted"/>
<organism evidence="2 3">
    <name type="scientific">Lysobacter niastensis</name>
    <dbReference type="NCBI Taxonomy" id="380629"/>
    <lineage>
        <taxon>Bacteria</taxon>
        <taxon>Pseudomonadati</taxon>
        <taxon>Pseudomonadota</taxon>
        <taxon>Gammaproteobacteria</taxon>
        <taxon>Lysobacterales</taxon>
        <taxon>Lysobacteraceae</taxon>
        <taxon>Lysobacter</taxon>
    </lineage>
</organism>
<keyword evidence="1" id="KW-1133">Transmembrane helix</keyword>
<evidence type="ECO:0000313" key="3">
    <source>
        <dbReference type="Proteomes" id="UP001429984"/>
    </source>
</evidence>
<feature type="transmembrane region" description="Helical" evidence="1">
    <location>
        <begin position="77"/>
        <end position="105"/>
    </location>
</feature>
<reference evidence="2 3" key="1">
    <citation type="submission" date="2020-11" db="EMBL/GenBank/DDBJ databases">
        <title>Draft Genome Sequence and Secondary Metabolite Biosynthetic Potential of the Lysobacter niastensis Type strain DSM 18481.</title>
        <authorList>
            <person name="Turrini P."/>
            <person name="Artuso I."/>
            <person name="Tescari M."/>
            <person name="Lugli G.A."/>
            <person name="Frangipani E."/>
            <person name="Ventura M."/>
            <person name="Visca P."/>
        </authorList>
    </citation>
    <scope>NUCLEOTIDE SEQUENCE [LARGE SCALE GENOMIC DNA]</scope>
    <source>
        <strain evidence="2 3">DSM 18481</strain>
    </source>
</reference>
<keyword evidence="1" id="KW-0812">Transmembrane</keyword>
<sequence length="115" mass="12387">MDNPPLAVALDLLTLATIALIAWHLGQVRWFFRIPLSTLIGWPIFAGAVALHWSILAASAQTPQEAEWVAAHDTGPLAVSVVLGWAYALVVVLVTETVRGVVLVVRRVAVSRQSV</sequence>
<gene>
    <name evidence="2" type="ORF">IU514_08005</name>
</gene>
<keyword evidence="1" id="KW-0472">Membrane</keyword>
<protein>
    <submittedName>
        <fullName evidence="2">Uncharacterized protein</fullName>
    </submittedName>
</protein>
<comment type="caution">
    <text evidence="2">The sequence shown here is derived from an EMBL/GenBank/DDBJ whole genome shotgun (WGS) entry which is preliminary data.</text>
</comment>
<dbReference type="Proteomes" id="UP001429984">
    <property type="component" value="Unassembled WGS sequence"/>
</dbReference>
<evidence type="ECO:0000256" key="1">
    <source>
        <dbReference type="SAM" id="Phobius"/>
    </source>
</evidence>
<dbReference type="RefSeq" id="WP_194930579.1">
    <property type="nucleotide sequence ID" value="NZ_JADLZT010000004.1"/>
</dbReference>